<dbReference type="PANTHER" id="PTHR43546:SF9">
    <property type="entry name" value="L-ASCORBATE-6-PHOSPHATE LACTONASE ULAG-RELATED"/>
    <property type="match status" value="1"/>
</dbReference>
<sequence>MAKFALTHIGGPTAFFKLGGWTFLTDPTFDPPREYPSPAGTLVKTTGPAVELADLPGVDVVLLSHDEHADNLDNSGRQLVESGPYPVFGTPEAAGRIPTITGLSPWQETTLQAAGKQDLTITAVPARHGPEGCEPVTGTVTGFVLSGADLPTVYVSGDNASVGVVGAIADRFAPVDVAVLFTGAARAGIFDNAPLTLTAEAAAEAAAKLRTPAVVPVHAEGWMHFSEGHGELRKEFEVKGLGDQLRIPIPGQELVL</sequence>
<dbReference type="EMBL" id="FNKH01000002">
    <property type="protein sequence ID" value="SDQ64617.1"/>
    <property type="molecule type" value="Genomic_DNA"/>
</dbReference>
<dbReference type="InterPro" id="IPR001279">
    <property type="entry name" value="Metallo-B-lactamas"/>
</dbReference>
<evidence type="ECO:0000259" key="2">
    <source>
        <dbReference type="Pfam" id="PF12706"/>
    </source>
</evidence>
<protein>
    <submittedName>
        <fullName evidence="3">L-ascorbate metabolism protein UlaG, beta-lactamase superfamily</fullName>
    </submittedName>
</protein>
<dbReference type="AlphaFoldDB" id="A0A1H1CKB6"/>
<dbReference type="PANTHER" id="PTHR43546">
    <property type="entry name" value="UPF0173 METAL-DEPENDENT HYDROLASE MJ1163-RELATED"/>
    <property type="match status" value="1"/>
</dbReference>
<keyword evidence="4" id="KW-1185">Reference proteome</keyword>
<dbReference type="Pfam" id="PF12706">
    <property type="entry name" value="Lactamase_B_2"/>
    <property type="match status" value="1"/>
</dbReference>
<evidence type="ECO:0000313" key="4">
    <source>
        <dbReference type="Proteomes" id="UP000181917"/>
    </source>
</evidence>
<evidence type="ECO:0000313" key="3">
    <source>
        <dbReference type="EMBL" id="SDQ64617.1"/>
    </source>
</evidence>
<organism evidence="3 4">
    <name type="scientific">Crystallibacter crystallopoietes</name>
    <dbReference type="NCBI Taxonomy" id="37928"/>
    <lineage>
        <taxon>Bacteria</taxon>
        <taxon>Bacillati</taxon>
        <taxon>Actinomycetota</taxon>
        <taxon>Actinomycetes</taxon>
        <taxon>Micrococcales</taxon>
        <taxon>Micrococcaceae</taxon>
        <taxon>Crystallibacter</taxon>
    </lineage>
</organism>
<dbReference type="GO" id="GO:0016787">
    <property type="term" value="F:hydrolase activity"/>
    <property type="evidence" value="ECO:0007669"/>
    <property type="project" value="UniProtKB-KW"/>
</dbReference>
<dbReference type="InterPro" id="IPR036866">
    <property type="entry name" value="RibonucZ/Hydroxyglut_hydro"/>
</dbReference>
<reference evidence="3 4" key="1">
    <citation type="submission" date="2016-10" db="EMBL/GenBank/DDBJ databases">
        <authorList>
            <person name="de Groot N.N."/>
        </authorList>
    </citation>
    <scope>NUCLEOTIDE SEQUENCE [LARGE SCALE GENOMIC DNA]</scope>
    <source>
        <strain evidence="3 4">DSM 20117</strain>
    </source>
</reference>
<proteinExistence type="predicted"/>
<dbReference type="Proteomes" id="UP000181917">
    <property type="component" value="Unassembled WGS sequence"/>
</dbReference>
<dbReference type="STRING" id="37928.SAMN04489742_1964"/>
<dbReference type="KEGG" id="acry:AC20117_07550"/>
<feature type="domain" description="Metallo-beta-lactamase" evidence="2">
    <location>
        <begin position="23"/>
        <end position="218"/>
    </location>
</feature>
<dbReference type="OrthoDB" id="3204284at2"/>
<gene>
    <name evidence="3" type="ORF">SAMN04489742_1964</name>
</gene>
<keyword evidence="1" id="KW-0378">Hydrolase</keyword>
<dbReference type="SUPFAM" id="SSF56281">
    <property type="entry name" value="Metallo-hydrolase/oxidoreductase"/>
    <property type="match status" value="1"/>
</dbReference>
<evidence type="ECO:0000256" key="1">
    <source>
        <dbReference type="ARBA" id="ARBA00022801"/>
    </source>
</evidence>
<dbReference type="InterPro" id="IPR050114">
    <property type="entry name" value="UPF0173_UPF0282_UlaG_hydrolase"/>
</dbReference>
<dbReference type="Gene3D" id="3.60.15.10">
    <property type="entry name" value="Ribonuclease Z/Hydroxyacylglutathione hydrolase-like"/>
    <property type="match status" value="1"/>
</dbReference>
<dbReference type="RefSeq" id="WP_074700252.1">
    <property type="nucleotide sequence ID" value="NZ_CP018863.1"/>
</dbReference>
<accession>A0A1H1CKB6</accession>
<name>A0A1H1CKB6_9MICC</name>